<accession>A0A078I7E2</accession>
<organism evidence="2 3">
    <name type="scientific">Brassica napus</name>
    <name type="common">Rape</name>
    <dbReference type="NCBI Taxonomy" id="3708"/>
    <lineage>
        <taxon>Eukaryota</taxon>
        <taxon>Viridiplantae</taxon>
        <taxon>Streptophyta</taxon>
        <taxon>Embryophyta</taxon>
        <taxon>Tracheophyta</taxon>
        <taxon>Spermatophyta</taxon>
        <taxon>Magnoliopsida</taxon>
        <taxon>eudicotyledons</taxon>
        <taxon>Gunneridae</taxon>
        <taxon>Pentapetalae</taxon>
        <taxon>rosids</taxon>
        <taxon>malvids</taxon>
        <taxon>Brassicales</taxon>
        <taxon>Brassicaceae</taxon>
        <taxon>Brassiceae</taxon>
        <taxon>Brassica</taxon>
    </lineage>
</organism>
<dbReference type="PaxDb" id="3708-A0A078I7E2"/>
<proteinExistence type="predicted"/>
<protein>
    <submittedName>
        <fullName evidence="1">(rape) hypothetical protein</fullName>
    </submittedName>
    <submittedName>
        <fullName evidence="2">BnaA10g03190D protein</fullName>
    </submittedName>
</protein>
<dbReference type="Proteomes" id="UP000028999">
    <property type="component" value="Unassembled WGS sequence"/>
</dbReference>
<evidence type="ECO:0000313" key="3">
    <source>
        <dbReference type="Proteomes" id="UP000028999"/>
    </source>
</evidence>
<dbReference type="AlphaFoldDB" id="A0A078I7E2"/>
<reference evidence="2 3" key="1">
    <citation type="journal article" date="2014" name="Science">
        <title>Plant genetics. Early allopolyploid evolution in the post-Neolithic Brassica napus oilseed genome.</title>
        <authorList>
            <person name="Chalhoub B."/>
            <person name="Denoeud F."/>
            <person name="Liu S."/>
            <person name="Parkin I.A."/>
            <person name="Tang H."/>
            <person name="Wang X."/>
            <person name="Chiquet J."/>
            <person name="Belcram H."/>
            <person name="Tong C."/>
            <person name="Samans B."/>
            <person name="Correa M."/>
            <person name="Da Silva C."/>
            <person name="Just J."/>
            <person name="Falentin C."/>
            <person name="Koh C.S."/>
            <person name="Le Clainche I."/>
            <person name="Bernard M."/>
            <person name="Bento P."/>
            <person name="Noel B."/>
            <person name="Labadie K."/>
            <person name="Alberti A."/>
            <person name="Charles M."/>
            <person name="Arnaud D."/>
            <person name="Guo H."/>
            <person name="Daviaud C."/>
            <person name="Alamery S."/>
            <person name="Jabbari K."/>
            <person name="Zhao M."/>
            <person name="Edger P.P."/>
            <person name="Chelaifa H."/>
            <person name="Tack D."/>
            <person name="Lassalle G."/>
            <person name="Mestiri I."/>
            <person name="Schnel N."/>
            <person name="Le Paslier M.C."/>
            <person name="Fan G."/>
            <person name="Renault V."/>
            <person name="Bayer P.E."/>
            <person name="Golicz A.A."/>
            <person name="Manoli S."/>
            <person name="Lee T.H."/>
            <person name="Thi V.H."/>
            <person name="Chalabi S."/>
            <person name="Hu Q."/>
            <person name="Fan C."/>
            <person name="Tollenaere R."/>
            <person name="Lu Y."/>
            <person name="Battail C."/>
            <person name="Shen J."/>
            <person name="Sidebottom C.H."/>
            <person name="Wang X."/>
            <person name="Canaguier A."/>
            <person name="Chauveau A."/>
            <person name="Berard A."/>
            <person name="Deniot G."/>
            <person name="Guan M."/>
            <person name="Liu Z."/>
            <person name="Sun F."/>
            <person name="Lim Y.P."/>
            <person name="Lyons E."/>
            <person name="Town C.D."/>
            <person name="Bancroft I."/>
            <person name="Wang X."/>
            <person name="Meng J."/>
            <person name="Ma J."/>
            <person name="Pires J.C."/>
            <person name="King G.J."/>
            <person name="Brunel D."/>
            <person name="Delourme R."/>
            <person name="Renard M."/>
            <person name="Aury J.M."/>
            <person name="Adams K.L."/>
            <person name="Batley J."/>
            <person name="Snowdon R.J."/>
            <person name="Tost J."/>
            <person name="Edwards D."/>
            <person name="Zhou Y."/>
            <person name="Hua W."/>
            <person name="Sharpe A.G."/>
            <person name="Paterson A.H."/>
            <person name="Guan C."/>
            <person name="Wincker P."/>
        </authorList>
    </citation>
    <scope>NUCLEOTIDE SEQUENCE [LARGE SCALE GENOMIC DNA]</scope>
    <source>
        <strain evidence="3">cv. Darmor-bzh</strain>
    </source>
</reference>
<dbReference type="EMBL" id="HG994364">
    <property type="protein sequence ID" value="CAF2312404.1"/>
    <property type="molecule type" value="Genomic_DNA"/>
</dbReference>
<reference evidence="1" key="3">
    <citation type="submission" date="2021-01" db="EMBL/GenBank/DDBJ databases">
        <authorList>
            <consortium name="Genoscope - CEA"/>
            <person name="William W."/>
        </authorList>
    </citation>
    <scope>NUCLEOTIDE SEQUENCE</scope>
</reference>
<evidence type="ECO:0000313" key="2">
    <source>
        <dbReference type="EMBL" id="CDY46835.1"/>
    </source>
</evidence>
<dbReference type="Gramene" id="CDY46835">
    <property type="protein sequence ID" value="CDY46835"/>
    <property type="gene ID" value="GSBRNA2T00086279001"/>
</dbReference>
<name>A0A078I7E2_BRANA</name>
<sequence length="57" mass="6384">MIKRYTCIKLDTFSLSVLVVHPIIEMYGSKSGELCPLTLDLACLPVVKLTMIESKQL</sequence>
<gene>
    <name evidence="2" type="primary">BnaA10g03190D</name>
    <name evidence="1" type="ORF">DARMORV10_A10P03700.1</name>
    <name evidence="2" type="ORF">GSBRNA2T00086279001</name>
</gene>
<dbReference type="Proteomes" id="UP001295469">
    <property type="component" value="Chromosome A10"/>
</dbReference>
<reference evidence="2" key="2">
    <citation type="submission" date="2014-06" db="EMBL/GenBank/DDBJ databases">
        <authorList>
            <person name="Genoscope - CEA"/>
        </authorList>
    </citation>
    <scope>NUCLEOTIDE SEQUENCE</scope>
</reference>
<dbReference type="EMBL" id="LK032687">
    <property type="protein sequence ID" value="CDY46835.1"/>
    <property type="molecule type" value="Genomic_DNA"/>
</dbReference>
<evidence type="ECO:0000313" key="1">
    <source>
        <dbReference type="EMBL" id="CAF2312404.1"/>
    </source>
</evidence>
<keyword evidence="3" id="KW-1185">Reference proteome</keyword>